<dbReference type="RefSeq" id="WP_109731442.1">
    <property type="nucleotide sequence ID" value="NZ_BAAACK010000011.1"/>
</dbReference>
<dbReference type="Pfam" id="PF00356">
    <property type="entry name" value="LacI"/>
    <property type="match status" value="1"/>
</dbReference>
<dbReference type="InterPro" id="IPR000843">
    <property type="entry name" value="HTH_LacI"/>
</dbReference>
<feature type="domain" description="HTH lacI-type" evidence="4">
    <location>
        <begin position="3"/>
        <end position="46"/>
    </location>
</feature>
<dbReference type="PROSITE" id="PS50932">
    <property type="entry name" value="HTH_LACI_2"/>
    <property type="match status" value="1"/>
</dbReference>
<dbReference type="SUPFAM" id="SSF53822">
    <property type="entry name" value="Periplasmic binding protein-like I"/>
    <property type="match status" value="1"/>
</dbReference>
<dbReference type="SMART" id="SM00354">
    <property type="entry name" value="HTH_LACI"/>
    <property type="match status" value="1"/>
</dbReference>
<keyword evidence="1" id="KW-0805">Transcription regulation</keyword>
<proteinExistence type="predicted"/>
<evidence type="ECO:0000313" key="6">
    <source>
        <dbReference type="Proteomes" id="UP000245845"/>
    </source>
</evidence>
<evidence type="ECO:0000256" key="3">
    <source>
        <dbReference type="ARBA" id="ARBA00023163"/>
    </source>
</evidence>
<evidence type="ECO:0000313" key="5">
    <source>
        <dbReference type="EMBL" id="PWJ28895.1"/>
    </source>
</evidence>
<dbReference type="Proteomes" id="UP000245845">
    <property type="component" value="Unassembled WGS sequence"/>
</dbReference>
<dbReference type="Gene3D" id="3.40.50.2300">
    <property type="match status" value="2"/>
</dbReference>
<dbReference type="OrthoDB" id="43195at2"/>
<gene>
    <name evidence="5" type="ORF">A8806_10743</name>
</gene>
<evidence type="ECO:0000256" key="2">
    <source>
        <dbReference type="ARBA" id="ARBA00023125"/>
    </source>
</evidence>
<dbReference type="GO" id="GO:0000976">
    <property type="term" value="F:transcription cis-regulatory region binding"/>
    <property type="evidence" value="ECO:0007669"/>
    <property type="project" value="TreeGrafter"/>
</dbReference>
<sequence length="342" mass="38612">MAVRAKDIAEELGVSTATISLVLNGKPGISEKTRKKVLQGINALGYGYLVQEQQAGSEENKTIGFVIYKNSGDLLGMNSFFPLILDGIEFTARQYGYNLSVINIDRKEIDTQIQYIKDANCRGYVIFATEMQEEEVSFFERLQIPFVLFDNYFIDKQINSVKANNEQGTYLAVKHLYEMGHRKIGYLGSGLDIRSFIERRKYAFSAMESFGLSGMERYSFDIGYPHERAESGMASVLEKIPREELPTAFMSDNDLVAIGAMQAVKKHGYKIPDDISFIGYDDRPVCTLSDPKLSTICLPKERFGAEAVEQLIYVIQKGRESCIKIEINGNLIERDSVRNMNK</sequence>
<evidence type="ECO:0000259" key="4">
    <source>
        <dbReference type="PROSITE" id="PS50932"/>
    </source>
</evidence>
<organism evidence="5 6">
    <name type="scientific">Faecalicatena orotica</name>
    <dbReference type="NCBI Taxonomy" id="1544"/>
    <lineage>
        <taxon>Bacteria</taxon>
        <taxon>Bacillati</taxon>
        <taxon>Bacillota</taxon>
        <taxon>Clostridia</taxon>
        <taxon>Lachnospirales</taxon>
        <taxon>Lachnospiraceae</taxon>
        <taxon>Faecalicatena</taxon>
    </lineage>
</organism>
<evidence type="ECO:0000256" key="1">
    <source>
        <dbReference type="ARBA" id="ARBA00023015"/>
    </source>
</evidence>
<dbReference type="CDD" id="cd01392">
    <property type="entry name" value="HTH_LacI"/>
    <property type="match status" value="1"/>
</dbReference>
<keyword evidence="3" id="KW-0804">Transcription</keyword>
<dbReference type="SUPFAM" id="SSF47413">
    <property type="entry name" value="lambda repressor-like DNA-binding domains"/>
    <property type="match status" value="1"/>
</dbReference>
<dbReference type="PANTHER" id="PTHR30146">
    <property type="entry name" value="LACI-RELATED TRANSCRIPTIONAL REPRESSOR"/>
    <property type="match status" value="1"/>
</dbReference>
<protein>
    <submittedName>
        <fullName evidence="5">LacI family transcriptional regulator</fullName>
    </submittedName>
</protein>
<comment type="caution">
    <text evidence="5">The sequence shown here is derived from an EMBL/GenBank/DDBJ whole genome shotgun (WGS) entry which is preliminary data.</text>
</comment>
<accession>A0A2Y9BI76</accession>
<dbReference type="Gene3D" id="1.10.260.40">
    <property type="entry name" value="lambda repressor-like DNA-binding domains"/>
    <property type="match status" value="1"/>
</dbReference>
<dbReference type="InterPro" id="IPR010982">
    <property type="entry name" value="Lambda_DNA-bd_dom_sf"/>
</dbReference>
<dbReference type="Pfam" id="PF13377">
    <property type="entry name" value="Peripla_BP_3"/>
    <property type="match status" value="1"/>
</dbReference>
<dbReference type="GO" id="GO:0003700">
    <property type="term" value="F:DNA-binding transcription factor activity"/>
    <property type="evidence" value="ECO:0007669"/>
    <property type="project" value="TreeGrafter"/>
</dbReference>
<dbReference type="InterPro" id="IPR046335">
    <property type="entry name" value="LacI/GalR-like_sensor"/>
</dbReference>
<reference evidence="5 6" key="1">
    <citation type="submission" date="2018-05" db="EMBL/GenBank/DDBJ databases">
        <title>The Hungate 1000. A catalogue of reference genomes from the rumen microbiome.</title>
        <authorList>
            <person name="Kelly W."/>
        </authorList>
    </citation>
    <scope>NUCLEOTIDE SEQUENCE [LARGE SCALE GENOMIC DNA]</scope>
    <source>
        <strain evidence="5 6">NLAE-zl-C242</strain>
    </source>
</reference>
<keyword evidence="2" id="KW-0238">DNA-binding</keyword>
<dbReference type="EMBL" id="QGDL01000007">
    <property type="protein sequence ID" value="PWJ28895.1"/>
    <property type="molecule type" value="Genomic_DNA"/>
</dbReference>
<keyword evidence="6" id="KW-1185">Reference proteome</keyword>
<dbReference type="InterPro" id="IPR028082">
    <property type="entry name" value="Peripla_BP_I"/>
</dbReference>
<name>A0A2Y9BI76_9FIRM</name>
<dbReference type="AlphaFoldDB" id="A0A2Y9BI76"/>
<dbReference type="PANTHER" id="PTHR30146:SF109">
    <property type="entry name" value="HTH-TYPE TRANSCRIPTIONAL REGULATOR GALS"/>
    <property type="match status" value="1"/>
</dbReference>